<comment type="caution">
    <text evidence="1">The sequence shown here is derived from an EMBL/GenBank/DDBJ whole genome shotgun (WGS) entry which is preliminary data.</text>
</comment>
<gene>
    <name evidence="1" type="ORF">CTRU02_203079</name>
</gene>
<evidence type="ECO:0000313" key="1">
    <source>
        <dbReference type="EMBL" id="KAL0940316.1"/>
    </source>
</evidence>
<sequence length="685" mass="77829">MNQGGSYRYQPLPTPSEQERTPPFTRLLLLRPGSAEDPFEAHLELVNIEQAPPYEALSYTWGKPTDESRDYIWLEGHPLLIKPNLEDALRSLRLPNLSRRLWIDALCIDQSNLDERARQVQYMRLVYKHATRVIVWLGLKTVGTHEAFLAAERLARIREFTFPTNGLTNAPSDPDTIQAVVNSMVEDLPETWLTHLDEVFQRPYFTRCWCVQEVVASTWAIAKIEDEEVSFFDLIASMLMYIQGKGEIAFDKPWELWSKVLMVRQPNNVSSNPEVEGSIGKFLDTLDLTRTLQATDDRDKVFSLFGICDEGLNPVLAFTQLSGNNASWSVRLLRRGLTRITDFVNEYTPDQSFGRPKALKPDYKRETVMVYSDLTRFLLRKQPRFLDVLDHVAHVEEPGAGEWPSWVPKWFDRRTCFVFKGAYMAGFWKGRKPYVAELYDIPLRDEPERPRVLSAGGYRFDVVHKTTEVLEFLSGREAVMAAVAKGWATLFDTFIMPRRGIQYRNGGLLDVAYCKAVLAGFLGASVGLSFILTQQHGGLNPLFDVSVVKPFVGIEGASRVEDIAATFLAFLALIKESGDTQATFNNPELDNKVTSFLSGVTTYANHRRAFVTRDGRVGLGPKMMQPGDEVVVLFGGRMPFIVRPRADHYLLVGSCYVNDEELMWGKVTDKMKRNEGPPKVVFEFH</sequence>
<protein>
    <submittedName>
        <fullName evidence="1">Het domain-containing protein</fullName>
    </submittedName>
</protein>
<accession>A0ACC3Z889</accession>
<reference evidence="1 2" key="1">
    <citation type="journal article" date="2020" name="Phytopathology">
        <title>Genome Sequence Resources of Colletotrichum truncatum, C. plurivorum, C. musicola, and C. sojae: Four Species Pathogenic to Soybean (Glycine max).</title>
        <authorList>
            <person name="Rogerio F."/>
            <person name="Boufleur T.R."/>
            <person name="Ciampi-Guillardi M."/>
            <person name="Sukno S.A."/>
            <person name="Thon M.R."/>
            <person name="Massola Junior N.S."/>
            <person name="Baroncelli R."/>
        </authorList>
    </citation>
    <scope>NUCLEOTIDE SEQUENCE [LARGE SCALE GENOMIC DNA]</scope>
    <source>
        <strain evidence="1 2">CMES1059</strain>
    </source>
</reference>
<name>A0ACC3Z889_COLTU</name>
<organism evidence="1 2">
    <name type="scientific">Colletotrichum truncatum</name>
    <name type="common">Anthracnose fungus</name>
    <name type="synonym">Colletotrichum capsici</name>
    <dbReference type="NCBI Taxonomy" id="5467"/>
    <lineage>
        <taxon>Eukaryota</taxon>
        <taxon>Fungi</taxon>
        <taxon>Dikarya</taxon>
        <taxon>Ascomycota</taxon>
        <taxon>Pezizomycotina</taxon>
        <taxon>Sordariomycetes</taxon>
        <taxon>Hypocreomycetidae</taxon>
        <taxon>Glomerellales</taxon>
        <taxon>Glomerellaceae</taxon>
        <taxon>Colletotrichum</taxon>
        <taxon>Colletotrichum truncatum species complex</taxon>
    </lineage>
</organism>
<keyword evidence="2" id="KW-1185">Reference proteome</keyword>
<dbReference type="EMBL" id="VUJX02000002">
    <property type="protein sequence ID" value="KAL0940316.1"/>
    <property type="molecule type" value="Genomic_DNA"/>
</dbReference>
<evidence type="ECO:0000313" key="2">
    <source>
        <dbReference type="Proteomes" id="UP000805649"/>
    </source>
</evidence>
<proteinExistence type="predicted"/>
<dbReference type="Proteomes" id="UP000805649">
    <property type="component" value="Unassembled WGS sequence"/>
</dbReference>